<keyword evidence="7" id="KW-1185">Reference proteome</keyword>
<keyword evidence="6" id="KW-0032">Aminotransferase</keyword>
<accession>A0A6B2M354</accession>
<dbReference type="Pfam" id="PF01041">
    <property type="entry name" value="DegT_DnrJ_EryC1"/>
    <property type="match status" value="1"/>
</dbReference>
<evidence type="ECO:0000256" key="4">
    <source>
        <dbReference type="PIRSR" id="PIRSR000390-2"/>
    </source>
</evidence>
<feature type="modified residue" description="N6-(pyridoxal phosphate)lysine" evidence="4">
    <location>
        <position position="186"/>
    </location>
</feature>
<feature type="active site" description="Proton acceptor" evidence="3">
    <location>
        <position position="186"/>
    </location>
</feature>
<evidence type="ECO:0000256" key="1">
    <source>
        <dbReference type="ARBA" id="ARBA00022898"/>
    </source>
</evidence>
<dbReference type="GO" id="GO:0000271">
    <property type="term" value="P:polysaccharide biosynthetic process"/>
    <property type="evidence" value="ECO:0007669"/>
    <property type="project" value="TreeGrafter"/>
</dbReference>
<dbReference type="GO" id="GO:0030170">
    <property type="term" value="F:pyridoxal phosphate binding"/>
    <property type="evidence" value="ECO:0007669"/>
    <property type="project" value="UniProtKB-ARBA"/>
</dbReference>
<dbReference type="SUPFAM" id="SSF53383">
    <property type="entry name" value="PLP-dependent transferases"/>
    <property type="match status" value="1"/>
</dbReference>
<organism evidence="6 7">
    <name type="scientific">Oceanipulchritudo coccoides</name>
    <dbReference type="NCBI Taxonomy" id="2706888"/>
    <lineage>
        <taxon>Bacteria</taxon>
        <taxon>Pseudomonadati</taxon>
        <taxon>Verrucomicrobiota</taxon>
        <taxon>Opitutia</taxon>
        <taxon>Puniceicoccales</taxon>
        <taxon>Oceanipulchritudinaceae</taxon>
        <taxon>Oceanipulchritudo</taxon>
    </lineage>
</organism>
<reference evidence="6 7" key="1">
    <citation type="submission" date="2020-02" db="EMBL/GenBank/DDBJ databases">
        <title>Albibacoteraceae fam. nov., the first described family within the subdivision 4 Verrucomicrobia.</title>
        <authorList>
            <person name="Xi F."/>
        </authorList>
    </citation>
    <scope>NUCLEOTIDE SEQUENCE [LARGE SCALE GENOMIC DNA]</scope>
    <source>
        <strain evidence="6 7">CK1056</strain>
    </source>
</reference>
<dbReference type="InterPro" id="IPR000653">
    <property type="entry name" value="DegT/StrS_aminotransferase"/>
</dbReference>
<proteinExistence type="inferred from homology"/>
<dbReference type="Gene3D" id="3.90.1150.10">
    <property type="entry name" value="Aspartate Aminotransferase, domain 1"/>
    <property type="match status" value="1"/>
</dbReference>
<sequence>MPVPLLDLTRQHTPLEDEFKAVFERVFKSNAFVLGPDVKALEEEIASYCDCSHAVGLSSGTDALLVALMALGIGPGDEVLCPSFTFFGTAGSIARLGAVPVWVDVLPDTFNIDLADAIDKVTDKTKAIMPVHLYGQSAEMECVQAFARKFGVKIIEDVAQAIGATYGGRKVGSFGDFGALSFYPTKNLGGFGDGGMLVTNDAELAEKAVWLRNHGMNPKYYHKYIGGNFRLDSLQAALLRVKLPHLESYHTARRANAEAYTERLAGHSGVLCPRIIPKAQSVWNQYTLRILDGKRDAFREFLSDRGIGNDIYYPLGLHDQECFQGIGRGGESLTVTPMLAKEVVSIPCFPEMTVDEREEVLKAVWDFGYAK</sequence>
<comment type="caution">
    <text evidence="6">The sequence shown here is derived from an EMBL/GenBank/DDBJ whole genome shotgun (WGS) entry which is preliminary data.</text>
</comment>
<evidence type="ECO:0000313" key="6">
    <source>
        <dbReference type="EMBL" id="NDV62742.1"/>
    </source>
</evidence>
<dbReference type="InterPro" id="IPR015422">
    <property type="entry name" value="PyrdxlP-dep_Trfase_small"/>
</dbReference>
<dbReference type="InterPro" id="IPR015424">
    <property type="entry name" value="PyrdxlP-dep_Trfase"/>
</dbReference>
<dbReference type="PIRSF" id="PIRSF000390">
    <property type="entry name" value="PLP_StrS"/>
    <property type="match status" value="1"/>
</dbReference>
<evidence type="ECO:0000313" key="7">
    <source>
        <dbReference type="Proteomes" id="UP000478417"/>
    </source>
</evidence>
<name>A0A6B2M354_9BACT</name>
<dbReference type="CDD" id="cd00616">
    <property type="entry name" value="AHBA_syn"/>
    <property type="match status" value="1"/>
</dbReference>
<gene>
    <name evidence="6" type="ORF">G0Q06_09795</name>
</gene>
<dbReference type="InterPro" id="IPR015421">
    <property type="entry name" value="PyrdxlP-dep_Trfase_major"/>
</dbReference>
<dbReference type="RefSeq" id="WP_163965159.1">
    <property type="nucleotide sequence ID" value="NZ_JAAGNX010000002.1"/>
</dbReference>
<dbReference type="Gene3D" id="3.40.640.10">
    <property type="entry name" value="Type I PLP-dependent aspartate aminotransferase-like (Major domain)"/>
    <property type="match status" value="1"/>
</dbReference>
<dbReference type="PANTHER" id="PTHR30244:SF36">
    <property type="entry name" value="3-OXO-GLUCOSE-6-PHOSPHATE:GLUTAMATE AMINOTRANSFERASE"/>
    <property type="match status" value="1"/>
</dbReference>
<dbReference type="AlphaFoldDB" id="A0A6B2M354"/>
<evidence type="ECO:0000256" key="3">
    <source>
        <dbReference type="PIRSR" id="PIRSR000390-1"/>
    </source>
</evidence>
<dbReference type="GO" id="GO:0008483">
    <property type="term" value="F:transaminase activity"/>
    <property type="evidence" value="ECO:0007669"/>
    <property type="project" value="UniProtKB-KW"/>
</dbReference>
<dbReference type="Proteomes" id="UP000478417">
    <property type="component" value="Unassembled WGS sequence"/>
</dbReference>
<dbReference type="FunFam" id="3.40.640.10:FF:000089">
    <property type="entry name" value="Aminotransferase, DegT/DnrJ/EryC1/StrS family"/>
    <property type="match status" value="1"/>
</dbReference>
<keyword evidence="6" id="KW-0808">Transferase</keyword>
<dbReference type="EMBL" id="JAAGNX010000002">
    <property type="protein sequence ID" value="NDV62742.1"/>
    <property type="molecule type" value="Genomic_DNA"/>
</dbReference>
<evidence type="ECO:0000256" key="2">
    <source>
        <dbReference type="ARBA" id="ARBA00037999"/>
    </source>
</evidence>
<evidence type="ECO:0000256" key="5">
    <source>
        <dbReference type="RuleBase" id="RU004508"/>
    </source>
</evidence>
<comment type="similarity">
    <text evidence="2 5">Belongs to the DegT/DnrJ/EryC1 family.</text>
</comment>
<dbReference type="PANTHER" id="PTHR30244">
    <property type="entry name" value="TRANSAMINASE"/>
    <property type="match status" value="1"/>
</dbReference>
<keyword evidence="1 4" id="KW-0663">Pyridoxal phosphate</keyword>
<protein>
    <submittedName>
        <fullName evidence="6">DegT/DnrJ/EryC1/StrS family aminotransferase</fullName>
    </submittedName>
</protein>